<keyword evidence="1" id="KW-0812">Transmembrane</keyword>
<proteinExistence type="predicted"/>
<dbReference type="Pfam" id="PF12505">
    <property type="entry name" value="DUF3712"/>
    <property type="match status" value="1"/>
</dbReference>
<keyword evidence="3" id="KW-1185">Reference proteome</keyword>
<gene>
    <name evidence="2" type="ORF">BJY01DRAFT_261854</name>
</gene>
<feature type="transmembrane region" description="Helical" evidence="1">
    <location>
        <begin position="32"/>
        <end position="56"/>
    </location>
</feature>
<reference evidence="2 3" key="1">
    <citation type="submission" date="2024-07" db="EMBL/GenBank/DDBJ databases">
        <title>Section-level genome sequencing and comparative genomics of Aspergillus sections Usti and Cavernicolus.</title>
        <authorList>
            <consortium name="Lawrence Berkeley National Laboratory"/>
            <person name="Nybo J.L."/>
            <person name="Vesth T.C."/>
            <person name="Theobald S."/>
            <person name="Frisvad J.C."/>
            <person name="Larsen T.O."/>
            <person name="Kjaerboelling I."/>
            <person name="Rothschild-Mancinelli K."/>
            <person name="Lyhne E.K."/>
            <person name="Kogle M.E."/>
            <person name="Barry K."/>
            <person name="Clum A."/>
            <person name="Na H."/>
            <person name="Ledsgaard L."/>
            <person name="Lin J."/>
            <person name="Lipzen A."/>
            <person name="Kuo A."/>
            <person name="Riley R."/>
            <person name="Mondo S."/>
            <person name="Labutti K."/>
            <person name="Haridas S."/>
            <person name="Pangalinan J."/>
            <person name="Salamov A.A."/>
            <person name="Simmons B.A."/>
            <person name="Magnuson J.K."/>
            <person name="Chen J."/>
            <person name="Drula E."/>
            <person name="Henrissat B."/>
            <person name="Wiebenga A."/>
            <person name="Lubbers R.J."/>
            <person name="Gomes A.C."/>
            <person name="Makela M.R."/>
            <person name="Stajich J."/>
            <person name="Grigoriev I.V."/>
            <person name="Mortensen U.H."/>
            <person name="De Vries R.P."/>
            <person name="Baker S.E."/>
            <person name="Andersen M.R."/>
        </authorList>
    </citation>
    <scope>NUCLEOTIDE SEQUENCE [LARGE SCALE GENOMIC DNA]</scope>
    <source>
        <strain evidence="2 3">CBS 123904</strain>
    </source>
</reference>
<sequence>MSTDKATIEHISIALATNPTFRNRVVSHYRKWWWAHLVVLTICVLTVTLPLVYVGYPNIAQSDIDDSTLTISALIITDPSPVGFDLNMTQTIGTGSIFHPTVFEFKSEVGLAGEESSSPFATVTVPDVVAKDGATMDIQQWVELTNETTFTDFVITLLKEEYFGISVSGKPKLKLGALPTIDVSYKKDVTLKGLNNLKGLQVVELSLDSGLDDGNNARGRVFIPNLSVMTLTMGNVTVNLSSNGTSLGRGTIPDLVLVPGNNTVDMVSKLNQEKLVQTLSQLPENTSTISLTIAGNSSTYDGQDIPYLTAALSSTTFDMQLNLLELLGH</sequence>
<accession>A0ABR4KG49</accession>
<keyword evidence="1" id="KW-0472">Membrane</keyword>
<evidence type="ECO:0000313" key="3">
    <source>
        <dbReference type="Proteomes" id="UP001610446"/>
    </source>
</evidence>
<evidence type="ECO:0000256" key="1">
    <source>
        <dbReference type="SAM" id="Phobius"/>
    </source>
</evidence>
<protein>
    <submittedName>
        <fullName evidence="2">Uncharacterized protein</fullName>
    </submittedName>
</protein>
<keyword evidence="1" id="KW-1133">Transmembrane helix</keyword>
<comment type="caution">
    <text evidence="2">The sequence shown here is derived from an EMBL/GenBank/DDBJ whole genome shotgun (WGS) entry which is preliminary data.</text>
</comment>
<organism evidence="2 3">
    <name type="scientific">Aspergillus pseudoustus</name>
    <dbReference type="NCBI Taxonomy" id="1810923"/>
    <lineage>
        <taxon>Eukaryota</taxon>
        <taxon>Fungi</taxon>
        <taxon>Dikarya</taxon>
        <taxon>Ascomycota</taxon>
        <taxon>Pezizomycotina</taxon>
        <taxon>Eurotiomycetes</taxon>
        <taxon>Eurotiomycetidae</taxon>
        <taxon>Eurotiales</taxon>
        <taxon>Aspergillaceae</taxon>
        <taxon>Aspergillus</taxon>
        <taxon>Aspergillus subgen. Nidulantes</taxon>
    </lineage>
</organism>
<evidence type="ECO:0000313" key="2">
    <source>
        <dbReference type="EMBL" id="KAL2850198.1"/>
    </source>
</evidence>
<dbReference type="InterPro" id="IPR046368">
    <property type="entry name" value="Tag1"/>
</dbReference>
<dbReference type="Proteomes" id="UP001610446">
    <property type="component" value="Unassembled WGS sequence"/>
</dbReference>
<dbReference type="PANTHER" id="PTHR35895">
    <property type="entry name" value="CHROMOSOME 16, WHOLE GENOME SHOTGUN SEQUENCE"/>
    <property type="match status" value="1"/>
</dbReference>
<dbReference type="PANTHER" id="PTHR35895:SF1">
    <property type="entry name" value="LIPID-BINDING SERUM GLYCOPROTEIN C-TERMINAL DOMAIN-CONTAINING PROTEIN"/>
    <property type="match status" value="1"/>
</dbReference>
<name>A0ABR4KG49_9EURO</name>
<dbReference type="EMBL" id="JBFXLU010000039">
    <property type="protein sequence ID" value="KAL2850198.1"/>
    <property type="molecule type" value="Genomic_DNA"/>
</dbReference>
<dbReference type="InterPro" id="IPR022185">
    <property type="entry name" value="DUF3712"/>
</dbReference>